<dbReference type="AlphaFoldDB" id="A0A6A6SW11"/>
<dbReference type="OrthoDB" id="3260303at2759"/>
<name>A0A6A6SW11_9PLEO</name>
<protein>
    <recommendedName>
        <fullName evidence="3">Essential protein Yae1 N-terminal domain-containing protein</fullName>
    </recommendedName>
</protein>
<evidence type="ECO:0008006" key="3">
    <source>
        <dbReference type="Google" id="ProtNLM"/>
    </source>
</evidence>
<organism evidence="1 2">
    <name type="scientific">Lophiostoma macrostomum CBS 122681</name>
    <dbReference type="NCBI Taxonomy" id="1314788"/>
    <lineage>
        <taxon>Eukaryota</taxon>
        <taxon>Fungi</taxon>
        <taxon>Dikarya</taxon>
        <taxon>Ascomycota</taxon>
        <taxon>Pezizomycotina</taxon>
        <taxon>Dothideomycetes</taxon>
        <taxon>Pleosporomycetidae</taxon>
        <taxon>Pleosporales</taxon>
        <taxon>Lophiostomataceae</taxon>
        <taxon>Lophiostoma</taxon>
    </lineage>
</organism>
<sequence>MSFKEALKAEQDAGLKDTRALHDALIEVHRLAKAVNCAPVMTKEPVKEFLARLEREHNEVVAAQQKQAKSTVDEVLGRAVNDVITAITKDILKAAGLPHSNDNGFADRCVIAPRVQSGIASHANVERLVTQAREQGYHTGVQSTAASHATIERLIIQAREQGYKNGWDAGKKIGIMQGVEQGKGATGPARQKRWAAEQFDAGKKAGFIEGRKIGKEDGLNIGMEEGIREARENARKMASKTGAGHADLMDF</sequence>
<evidence type="ECO:0000313" key="1">
    <source>
        <dbReference type="EMBL" id="KAF2651181.1"/>
    </source>
</evidence>
<accession>A0A6A6SW11</accession>
<evidence type="ECO:0000313" key="2">
    <source>
        <dbReference type="Proteomes" id="UP000799324"/>
    </source>
</evidence>
<dbReference type="EMBL" id="MU004432">
    <property type="protein sequence ID" value="KAF2651181.1"/>
    <property type="molecule type" value="Genomic_DNA"/>
</dbReference>
<gene>
    <name evidence="1" type="ORF">K491DRAFT_696654</name>
</gene>
<proteinExistence type="predicted"/>
<dbReference type="Proteomes" id="UP000799324">
    <property type="component" value="Unassembled WGS sequence"/>
</dbReference>
<keyword evidence="2" id="KW-1185">Reference proteome</keyword>
<reference evidence="1" key="1">
    <citation type="journal article" date="2020" name="Stud. Mycol.">
        <title>101 Dothideomycetes genomes: a test case for predicting lifestyles and emergence of pathogens.</title>
        <authorList>
            <person name="Haridas S."/>
            <person name="Albert R."/>
            <person name="Binder M."/>
            <person name="Bloem J."/>
            <person name="Labutti K."/>
            <person name="Salamov A."/>
            <person name="Andreopoulos B."/>
            <person name="Baker S."/>
            <person name="Barry K."/>
            <person name="Bills G."/>
            <person name="Bluhm B."/>
            <person name="Cannon C."/>
            <person name="Castanera R."/>
            <person name="Culley D."/>
            <person name="Daum C."/>
            <person name="Ezra D."/>
            <person name="Gonzalez J."/>
            <person name="Henrissat B."/>
            <person name="Kuo A."/>
            <person name="Liang C."/>
            <person name="Lipzen A."/>
            <person name="Lutzoni F."/>
            <person name="Magnuson J."/>
            <person name="Mondo S."/>
            <person name="Nolan M."/>
            <person name="Ohm R."/>
            <person name="Pangilinan J."/>
            <person name="Park H.-J."/>
            <person name="Ramirez L."/>
            <person name="Alfaro M."/>
            <person name="Sun H."/>
            <person name="Tritt A."/>
            <person name="Yoshinaga Y."/>
            <person name="Zwiers L.-H."/>
            <person name="Turgeon B."/>
            <person name="Goodwin S."/>
            <person name="Spatafora J."/>
            <person name="Crous P."/>
            <person name="Grigoriev I."/>
        </authorList>
    </citation>
    <scope>NUCLEOTIDE SEQUENCE</scope>
    <source>
        <strain evidence="1">CBS 122681</strain>
    </source>
</reference>